<keyword evidence="2" id="KW-1185">Reference proteome</keyword>
<accession>A0A6A6T2T6</accession>
<dbReference type="EMBL" id="MU004365">
    <property type="protein sequence ID" value="KAF2654389.1"/>
    <property type="molecule type" value="Genomic_DNA"/>
</dbReference>
<evidence type="ECO:0000313" key="1">
    <source>
        <dbReference type="EMBL" id="KAF2654389.1"/>
    </source>
</evidence>
<name>A0A6A6T2T6_9PLEO</name>
<dbReference type="AlphaFoldDB" id="A0A6A6T2T6"/>
<gene>
    <name evidence="1" type="ORF">K491DRAFT_474656</name>
</gene>
<dbReference type="Proteomes" id="UP000799324">
    <property type="component" value="Unassembled WGS sequence"/>
</dbReference>
<protein>
    <submittedName>
        <fullName evidence="1">Uncharacterized protein</fullName>
    </submittedName>
</protein>
<reference evidence="1" key="1">
    <citation type="journal article" date="2020" name="Stud. Mycol.">
        <title>101 Dothideomycetes genomes: a test case for predicting lifestyles and emergence of pathogens.</title>
        <authorList>
            <person name="Haridas S."/>
            <person name="Albert R."/>
            <person name="Binder M."/>
            <person name="Bloem J."/>
            <person name="Labutti K."/>
            <person name="Salamov A."/>
            <person name="Andreopoulos B."/>
            <person name="Baker S."/>
            <person name="Barry K."/>
            <person name="Bills G."/>
            <person name="Bluhm B."/>
            <person name="Cannon C."/>
            <person name="Castanera R."/>
            <person name="Culley D."/>
            <person name="Daum C."/>
            <person name="Ezra D."/>
            <person name="Gonzalez J."/>
            <person name="Henrissat B."/>
            <person name="Kuo A."/>
            <person name="Liang C."/>
            <person name="Lipzen A."/>
            <person name="Lutzoni F."/>
            <person name="Magnuson J."/>
            <person name="Mondo S."/>
            <person name="Nolan M."/>
            <person name="Ohm R."/>
            <person name="Pangilinan J."/>
            <person name="Park H.-J."/>
            <person name="Ramirez L."/>
            <person name="Alfaro M."/>
            <person name="Sun H."/>
            <person name="Tritt A."/>
            <person name="Yoshinaga Y."/>
            <person name="Zwiers L.-H."/>
            <person name="Turgeon B."/>
            <person name="Goodwin S."/>
            <person name="Spatafora J."/>
            <person name="Crous P."/>
            <person name="Grigoriev I."/>
        </authorList>
    </citation>
    <scope>NUCLEOTIDE SEQUENCE</scope>
    <source>
        <strain evidence="1">CBS 122681</strain>
    </source>
</reference>
<proteinExistence type="predicted"/>
<organism evidence="1 2">
    <name type="scientific">Lophiostoma macrostomum CBS 122681</name>
    <dbReference type="NCBI Taxonomy" id="1314788"/>
    <lineage>
        <taxon>Eukaryota</taxon>
        <taxon>Fungi</taxon>
        <taxon>Dikarya</taxon>
        <taxon>Ascomycota</taxon>
        <taxon>Pezizomycotina</taxon>
        <taxon>Dothideomycetes</taxon>
        <taxon>Pleosporomycetidae</taxon>
        <taxon>Pleosporales</taxon>
        <taxon>Lophiostomataceae</taxon>
        <taxon>Lophiostoma</taxon>
    </lineage>
</organism>
<sequence length="90" mass="10014">METKVIYAFWTDAKKPSLRVLRGQDTVMRSGYSTDPHSPTQARSMTLTVAFGLDSTLEKVIGFVTVRSWVGTLCVIRWCLLPGHAPNVSE</sequence>
<evidence type="ECO:0000313" key="2">
    <source>
        <dbReference type="Proteomes" id="UP000799324"/>
    </source>
</evidence>